<reference evidence="3 4" key="1">
    <citation type="submission" date="2018-08" db="EMBL/GenBank/DDBJ databases">
        <title>Chitinophaga sp. K20C18050901, a novel bacterium isolated from forest soil.</title>
        <authorList>
            <person name="Wang C."/>
        </authorList>
    </citation>
    <scope>NUCLEOTIDE SEQUENCE [LARGE SCALE GENOMIC DNA]</scope>
    <source>
        <strain evidence="3 4">K20C18050901</strain>
    </source>
</reference>
<protein>
    <submittedName>
        <fullName evidence="3">YHS domain-containing protein</fullName>
    </submittedName>
</protein>
<dbReference type="InterPro" id="IPR052158">
    <property type="entry name" value="INH-QAR"/>
</dbReference>
<dbReference type="InterPro" id="IPR011017">
    <property type="entry name" value="TRASH_dom"/>
</dbReference>
<proteinExistence type="predicted"/>
<dbReference type="EMBL" id="QTJV01000014">
    <property type="protein sequence ID" value="RFM31416.1"/>
    <property type="molecule type" value="Genomic_DNA"/>
</dbReference>
<comment type="caution">
    <text evidence="3">The sequence shown here is derived from an EMBL/GenBank/DDBJ whole genome shotgun (WGS) entry which is preliminary data.</text>
</comment>
<feature type="domain" description="TRASH" evidence="2">
    <location>
        <begin position="234"/>
        <end position="270"/>
    </location>
</feature>
<keyword evidence="4" id="KW-1185">Reference proteome</keyword>
<dbReference type="AlphaFoldDB" id="A0A3E1NU29"/>
<dbReference type="PANTHER" id="PTHR43130:SF3">
    <property type="entry name" value="HTH-TYPE TRANSCRIPTIONAL REGULATOR RV1931C"/>
    <property type="match status" value="1"/>
</dbReference>
<sequence>MRILIFICLLIPGAAALYAQSPVVKVAVLVYQGMELQDFAGPADVFNKANTITRGAYQVYTVSCTKEVVYTDGHIGIQPDYNMQQLPKPDILVIPGAAISMPDSLSRDSTLLSLIRHYQDSVSVIMSVSSGAFLLASAGLLDQQAATTHFFLADDFVTAFPAITLVKDVRYVDIGNIITTAGATAGIDAALHLVERYSGERIAGMVARAMQYSPRREETWPQAPTGMDYKKDADVVCGMIAIDKNTYASYQGKRYYFCSEICKKTFLRNPGQYTVKQ</sequence>
<dbReference type="SUPFAM" id="SSF47240">
    <property type="entry name" value="Ferritin-like"/>
    <property type="match status" value="1"/>
</dbReference>
<dbReference type="OrthoDB" id="6382410at2"/>
<dbReference type="SMART" id="SM00746">
    <property type="entry name" value="TRASH"/>
    <property type="match status" value="1"/>
</dbReference>
<dbReference type="InterPro" id="IPR009078">
    <property type="entry name" value="Ferritin-like_SF"/>
</dbReference>
<evidence type="ECO:0000256" key="1">
    <source>
        <dbReference type="SAM" id="SignalP"/>
    </source>
</evidence>
<dbReference type="PANTHER" id="PTHR43130">
    <property type="entry name" value="ARAC-FAMILY TRANSCRIPTIONAL REGULATOR"/>
    <property type="match status" value="1"/>
</dbReference>
<dbReference type="InterPro" id="IPR007029">
    <property type="entry name" value="YHS_dom"/>
</dbReference>
<keyword evidence="1" id="KW-0732">Signal</keyword>
<accession>A0A3E1NU29</accession>
<dbReference type="InterPro" id="IPR002818">
    <property type="entry name" value="DJ-1/PfpI"/>
</dbReference>
<dbReference type="SUPFAM" id="SSF52317">
    <property type="entry name" value="Class I glutamine amidotransferase-like"/>
    <property type="match status" value="1"/>
</dbReference>
<evidence type="ECO:0000313" key="4">
    <source>
        <dbReference type="Proteomes" id="UP000261174"/>
    </source>
</evidence>
<dbReference type="RefSeq" id="WP_116856914.1">
    <property type="nucleotide sequence ID" value="NZ_QTJV01000014.1"/>
</dbReference>
<dbReference type="InterPro" id="IPR029062">
    <property type="entry name" value="Class_I_gatase-like"/>
</dbReference>
<dbReference type="Proteomes" id="UP000261174">
    <property type="component" value="Unassembled WGS sequence"/>
</dbReference>
<dbReference type="Pfam" id="PF01965">
    <property type="entry name" value="DJ-1_PfpI"/>
    <property type="match status" value="1"/>
</dbReference>
<feature type="signal peptide" evidence="1">
    <location>
        <begin position="1"/>
        <end position="19"/>
    </location>
</feature>
<evidence type="ECO:0000313" key="3">
    <source>
        <dbReference type="EMBL" id="RFM31416.1"/>
    </source>
</evidence>
<dbReference type="CDD" id="cd03139">
    <property type="entry name" value="GATase1_PfpI_2"/>
    <property type="match status" value="1"/>
</dbReference>
<feature type="chain" id="PRO_5017766651" evidence="1">
    <location>
        <begin position="20"/>
        <end position="277"/>
    </location>
</feature>
<gene>
    <name evidence="3" type="ORF">DXN04_28980</name>
</gene>
<evidence type="ECO:0000259" key="2">
    <source>
        <dbReference type="SMART" id="SM00746"/>
    </source>
</evidence>
<dbReference type="Gene3D" id="3.40.50.880">
    <property type="match status" value="1"/>
</dbReference>
<name>A0A3E1NU29_9BACT</name>
<dbReference type="Pfam" id="PF04945">
    <property type="entry name" value="YHS"/>
    <property type="match status" value="1"/>
</dbReference>
<organism evidence="3 4">
    <name type="scientific">Chitinophaga silvisoli</name>
    <dbReference type="NCBI Taxonomy" id="2291814"/>
    <lineage>
        <taxon>Bacteria</taxon>
        <taxon>Pseudomonadati</taxon>
        <taxon>Bacteroidota</taxon>
        <taxon>Chitinophagia</taxon>
        <taxon>Chitinophagales</taxon>
        <taxon>Chitinophagaceae</taxon>
        <taxon>Chitinophaga</taxon>
    </lineage>
</organism>